<evidence type="ECO:0000313" key="2">
    <source>
        <dbReference type="Proteomes" id="UP000318422"/>
    </source>
</evidence>
<proteinExistence type="predicted"/>
<dbReference type="InterPro" id="IPR036624">
    <property type="entry name" value="Hcp1-lik_sf"/>
</dbReference>
<dbReference type="Proteomes" id="UP000318422">
    <property type="component" value="Unassembled WGS sequence"/>
</dbReference>
<name>A0A4Y4D0A9_ZOORA</name>
<protein>
    <submittedName>
        <fullName evidence="1">Protein hcp1</fullName>
    </submittedName>
</protein>
<dbReference type="OrthoDB" id="5066999at2"/>
<dbReference type="PANTHER" id="PTHR36152:SF5">
    <property type="entry name" value="PROTEIN HCP1"/>
    <property type="match status" value="1"/>
</dbReference>
<accession>A0A4Y4D0A9</accession>
<sequence>MALRDMFLKIDGTKQGPIKGESVDARHAGEIDVISWSWGMDSPSDAFGNATARTSFDQLRIVKGVDSASTALMSALRNNELVKKAVLTVRKAGGPDALDYFMITIEKARLTHHQVSGGAGADSSVLTEEFAFSFQKVKVEYVPQGKTGGGRGTLTFETEINTNA</sequence>
<dbReference type="InterPro" id="IPR053165">
    <property type="entry name" value="HSI-I_assembly_Hcp1"/>
</dbReference>
<keyword evidence="2" id="KW-1185">Reference proteome</keyword>
<dbReference type="InterPro" id="IPR008514">
    <property type="entry name" value="T6SS_Hcp"/>
</dbReference>
<dbReference type="PANTHER" id="PTHR36152">
    <property type="entry name" value="CYTOPLASMIC PROTEIN-RELATED"/>
    <property type="match status" value="1"/>
</dbReference>
<organism evidence="1 2">
    <name type="scientific">Zoogloea ramigera</name>
    <dbReference type="NCBI Taxonomy" id="350"/>
    <lineage>
        <taxon>Bacteria</taxon>
        <taxon>Pseudomonadati</taxon>
        <taxon>Pseudomonadota</taxon>
        <taxon>Betaproteobacteria</taxon>
        <taxon>Rhodocyclales</taxon>
        <taxon>Zoogloeaceae</taxon>
        <taxon>Zoogloea</taxon>
    </lineage>
</organism>
<dbReference type="SUPFAM" id="SSF141452">
    <property type="entry name" value="Hcp1-like"/>
    <property type="match status" value="1"/>
</dbReference>
<reference evidence="1 2" key="1">
    <citation type="submission" date="2019-06" db="EMBL/GenBank/DDBJ databases">
        <title>Whole genome shotgun sequence of Zoogloea ramigera NBRC 15342.</title>
        <authorList>
            <person name="Hosoyama A."/>
            <person name="Uohara A."/>
            <person name="Ohji S."/>
            <person name="Ichikawa N."/>
        </authorList>
    </citation>
    <scope>NUCLEOTIDE SEQUENCE [LARGE SCALE GENOMIC DNA]</scope>
    <source>
        <strain evidence="1 2">NBRC 15342</strain>
    </source>
</reference>
<gene>
    <name evidence="1" type="primary">hcp1_2</name>
    <name evidence="1" type="ORF">ZRA01_34620</name>
</gene>
<dbReference type="Gene3D" id="2.30.110.20">
    <property type="entry name" value="Hcp1-like"/>
    <property type="match status" value="1"/>
</dbReference>
<dbReference type="Pfam" id="PF05638">
    <property type="entry name" value="T6SS_HCP"/>
    <property type="match status" value="1"/>
</dbReference>
<dbReference type="NCBIfam" id="TIGR03344">
    <property type="entry name" value="VI_effect_Hcp1"/>
    <property type="match status" value="1"/>
</dbReference>
<dbReference type="RefSeq" id="WP_141354651.1">
    <property type="nucleotide sequence ID" value="NZ_BJNV01000082.1"/>
</dbReference>
<dbReference type="AlphaFoldDB" id="A0A4Y4D0A9"/>
<dbReference type="EMBL" id="BJNV01000082">
    <property type="protein sequence ID" value="GEC97389.1"/>
    <property type="molecule type" value="Genomic_DNA"/>
</dbReference>
<evidence type="ECO:0000313" key="1">
    <source>
        <dbReference type="EMBL" id="GEC97389.1"/>
    </source>
</evidence>
<comment type="caution">
    <text evidence="1">The sequence shown here is derived from an EMBL/GenBank/DDBJ whole genome shotgun (WGS) entry which is preliminary data.</text>
</comment>